<dbReference type="Proteomes" id="UP000268014">
    <property type="component" value="Unassembled WGS sequence"/>
</dbReference>
<reference evidence="1 2" key="2">
    <citation type="submission" date="2018-11" db="EMBL/GenBank/DDBJ databases">
        <authorList>
            <consortium name="Pathogen Informatics"/>
        </authorList>
    </citation>
    <scope>NUCLEOTIDE SEQUENCE [LARGE SCALE GENOMIC DNA]</scope>
    <source>
        <strain evidence="1 2">MHpl1</strain>
    </source>
</reference>
<keyword evidence="2" id="KW-1185">Reference proteome</keyword>
<evidence type="ECO:0000313" key="3">
    <source>
        <dbReference type="WBParaSite" id="HPLM_0001710101-mRNA-1"/>
    </source>
</evidence>
<proteinExistence type="predicted"/>
<dbReference type="WBParaSite" id="HPLM_0001710101-mRNA-1">
    <property type="protein sequence ID" value="HPLM_0001710101-mRNA-1"/>
    <property type="gene ID" value="HPLM_0001710101"/>
</dbReference>
<organism evidence="3">
    <name type="scientific">Haemonchus placei</name>
    <name type="common">Barber's pole worm</name>
    <dbReference type="NCBI Taxonomy" id="6290"/>
    <lineage>
        <taxon>Eukaryota</taxon>
        <taxon>Metazoa</taxon>
        <taxon>Ecdysozoa</taxon>
        <taxon>Nematoda</taxon>
        <taxon>Chromadorea</taxon>
        <taxon>Rhabditida</taxon>
        <taxon>Rhabditina</taxon>
        <taxon>Rhabditomorpha</taxon>
        <taxon>Strongyloidea</taxon>
        <taxon>Trichostrongylidae</taxon>
        <taxon>Haemonchus</taxon>
    </lineage>
</organism>
<dbReference type="AlphaFoldDB" id="A0A0N4WYX1"/>
<reference evidence="3" key="1">
    <citation type="submission" date="2017-02" db="UniProtKB">
        <authorList>
            <consortium name="WormBaseParasite"/>
        </authorList>
    </citation>
    <scope>IDENTIFICATION</scope>
</reference>
<accession>A0A0N4WYX1</accession>
<dbReference type="EMBL" id="UZAF01019766">
    <property type="protein sequence ID" value="VDO63348.1"/>
    <property type="molecule type" value="Genomic_DNA"/>
</dbReference>
<sequence length="93" mass="10285">MPKSSLGQMHQFIQEYLELLQSFSEALAISARIRGPFYGQMRFFSGDCGNNSTLGEEAWRTAIASAKGESLEPVSRALCGFVTLTMRPQVKHA</sequence>
<name>A0A0N4WYX1_HAEPC</name>
<protein>
    <submittedName>
        <fullName evidence="1 3">Uncharacterized protein</fullName>
    </submittedName>
</protein>
<evidence type="ECO:0000313" key="1">
    <source>
        <dbReference type="EMBL" id="VDO63348.1"/>
    </source>
</evidence>
<gene>
    <name evidence="1" type="ORF">HPLM_LOCUS17093</name>
</gene>
<evidence type="ECO:0000313" key="2">
    <source>
        <dbReference type="Proteomes" id="UP000268014"/>
    </source>
</evidence>